<feature type="transmembrane region" description="Helical" evidence="7">
    <location>
        <begin position="184"/>
        <end position="202"/>
    </location>
</feature>
<gene>
    <name evidence="9" type="ORF">FB470_006914</name>
</gene>
<evidence type="ECO:0000256" key="7">
    <source>
        <dbReference type="SAM" id="Phobius"/>
    </source>
</evidence>
<evidence type="ECO:0000256" key="3">
    <source>
        <dbReference type="ARBA" id="ARBA00022692"/>
    </source>
</evidence>
<keyword evidence="3 7" id="KW-0812">Transmembrane</keyword>
<name>A0ABU0F5Q9_9PSEU</name>
<evidence type="ECO:0000256" key="5">
    <source>
        <dbReference type="ARBA" id="ARBA00023065"/>
    </source>
</evidence>
<evidence type="ECO:0000313" key="9">
    <source>
        <dbReference type="EMBL" id="MDQ0382920.1"/>
    </source>
</evidence>
<feature type="transmembrane region" description="Helical" evidence="7">
    <location>
        <begin position="291"/>
        <end position="318"/>
    </location>
</feature>
<feature type="transmembrane region" description="Helical" evidence="7">
    <location>
        <begin position="29"/>
        <end position="47"/>
    </location>
</feature>
<keyword evidence="6 7" id="KW-0472">Membrane</keyword>
<evidence type="ECO:0000256" key="6">
    <source>
        <dbReference type="ARBA" id="ARBA00023136"/>
    </source>
</evidence>
<evidence type="ECO:0000256" key="2">
    <source>
        <dbReference type="ARBA" id="ARBA00022448"/>
    </source>
</evidence>
<dbReference type="RefSeq" id="WP_306998502.1">
    <property type="nucleotide sequence ID" value="NZ_JAUSUT010000001.1"/>
</dbReference>
<accession>A0ABU0F5Q9</accession>
<dbReference type="Proteomes" id="UP001229651">
    <property type="component" value="Unassembled WGS sequence"/>
</dbReference>
<proteinExistence type="predicted"/>
<dbReference type="InterPro" id="IPR004713">
    <property type="entry name" value="CaH_exchang"/>
</dbReference>
<evidence type="ECO:0000313" key="10">
    <source>
        <dbReference type="Proteomes" id="UP001229651"/>
    </source>
</evidence>
<feature type="transmembrane region" description="Helical" evidence="7">
    <location>
        <begin position="222"/>
        <end position="241"/>
    </location>
</feature>
<keyword evidence="5" id="KW-0406">Ion transport</keyword>
<sequence length="372" mass="37687">MAKGGTGAAVAERAENGRTVTPGFSRRDYLLIGLSAALVVTTLGARLGGVPEIGVFALSAVALAVLARVVGRGVDALGDRLGPSATGVVQSALGNLPELFVVLFALHAGLVGVVQSAIVGSILANVLFVLGLAFLVGGLRHGRLRFAASAARTIGLMLMLSVAALLVPALTAELHSPAAGHEGLLSRIVAGFLLALFALSLFTPALREPRGGEEDSQRPAQWSLPVALGVLAAGGAGAAFVSDWFVEGLRPAMDALHISQAFAGLVIVAIASNAVENVVGIQLAAQGRADYALSVILQSPLQIALVLAPVVVLAAPLLGASFTLVLPPLLIAALVLAVVIAVVVVLDGEGTWFEGAALIALYAIIAAAFWWG</sequence>
<keyword evidence="10" id="KW-1185">Reference proteome</keyword>
<dbReference type="PANTHER" id="PTHR31503:SF22">
    <property type="entry name" value="VACUOLAR CALCIUM ION TRANSPORTER"/>
    <property type="match status" value="1"/>
</dbReference>
<evidence type="ECO:0000259" key="8">
    <source>
        <dbReference type="Pfam" id="PF01699"/>
    </source>
</evidence>
<feature type="transmembrane region" description="Helical" evidence="7">
    <location>
        <begin position="261"/>
        <end position="279"/>
    </location>
</feature>
<evidence type="ECO:0000256" key="1">
    <source>
        <dbReference type="ARBA" id="ARBA00004127"/>
    </source>
</evidence>
<feature type="transmembrane region" description="Helical" evidence="7">
    <location>
        <begin position="117"/>
        <end position="139"/>
    </location>
</feature>
<dbReference type="InterPro" id="IPR044880">
    <property type="entry name" value="NCX_ion-bd_dom_sf"/>
</dbReference>
<protein>
    <submittedName>
        <fullName evidence="9">Ca2+:H+ antiporter</fullName>
    </submittedName>
</protein>
<comment type="caution">
    <text evidence="9">The sequence shown here is derived from an EMBL/GenBank/DDBJ whole genome shotgun (WGS) entry which is preliminary data.</text>
</comment>
<reference evidence="9 10" key="1">
    <citation type="submission" date="2023-07" db="EMBL/GenBank/DDBJ databases">
        <title>Sequencing the genomes of 1000 actinobacteria strains.</title>
        <authorList>
            <person name="Klenk H.-P."/>
        </authorList>
    </citation>
    <scope>NUCLEOTIDE SEQUENCE [LARGE SCALE GENOMIC DNA]</scope>
    <source>
        <strain evidence="9 10">DSM 45805</strain>
    </source>
</reference>
<feature type="domain" description="Sodium/calcium exchanger membrane region" evidence="8">
    <location>
        <begin position="53"/>
        <end position="202"/>
    </location>
</feature>
<feature type="transmembrane region" description="Helical" evidence="7">
    <location>
        <begin position="151"/>
        <end position="172"/>
    </location>
</feature>
<feature type="domain" description="Sodium/calcium exchanger membrane region" evidence="8">
    <location>
        <begin position="227"/>
        <end position="371"/>
    </location>
</feature>
<keyword evidence="4 7" id="KW-1133">Transmembrane helix</keyword>
<dbReference type="Gene3D" id="1.20.1420.30">
    <property type="entry name" value="NCX, central ion-binding region"/>
    <property type="match status" value="1"/>
</dbReference>
<dbReference type="Pfam" id="PF01699">
    <property type="entry name" value="Na_Ca_ex"/>
    <property type="match status" value="2"/>
</dbReference>
<feature type="transmembrane region" description="Helical" evidence="7">
    <location>
        <begin position="53"/>
        <end position="71"/>
    </location>
</feature>
<keyword evidence="2" id="KW-0813">Transport</keyword>
<feature type="transmembrane region" description="Helical" evidence="7">
    <location>
        <begin position="324"/>
        <end position="345"/>
    </location>
</feature>
<comment type="subcellular location">
    <subcellularLocation>
        <location evidence="1">Endomembrane system</location>
        <topology evidence="1">Multi-pass membrane protein</topology>
    </subcellularLocation>
</comment>
<evidence type="ECO:0000256" key="4">
    <source>
        <dbReference type="ARBA" id="ARBA00022989"/>
    </source>
</evidence>
<dbReference type="InterPro" id="IPR004837">
    <property type="entry name" value="NaCa_Exmemb"/>
</dbReference>
<dbReference type="EMBL" id="JAUSUT010000001">
    <property type="protein sequence ID" value="MDQ0382920.1"/>
    <property type="molecule type" value="Genomic_DNA"/>
</dbReference>
<dbReference type="PANTHER" id="PTHR31503">
    <property type="entry name" value="VACUOLAR CALCIUM ION TRANSPORTER"/>
    <property type="match status" value="1"/>
</dbReference>
<feature type="transmembrane region" description="Helical" evidence="7">
    <location>
        <begin position="352"/>
        <end position="371"/>
    </location>
</feature>
<organism evidence="9 10">
    <name type="scientific">Amycolatopsis thermophila</name>
    <dbReference type="NCBI Taxonomy" id="206084"/>
    <lineage>
        <taxon>Bacteria</taxon>
        <taxon>Bacillati</taxon>
        <taxon>Actinomycetota</taxon>
        <taxon>Actinomycetes</taxon>
        <taxon>Pseudonocardiales</taxon>
        <taxon>Pseudonocardiaceae</taxon>
        <taxon>Amycolatopsis</taxon>
    </lineage>
</organism>
<feature type="transmembrane region" description="Helical" evidence="7">
    <location>
        <begin position="92"/>
        <end position="111"/>
    </location>
</feature>